<evidence type="ECO:0000313" key="5">
    <source>
        <dbReference type="Proteomes" id="UP001501746"/>
    </source>
</evidence>
<protein>
    <submittedName>
        <fullName evidence="4">Serine hydrolase</fullName>
    </submittedName>
</protein>
<evidence type="ECO:0000259" key="3">
    <source>
        <dbReference type="Pfam" id="PF11954"/>
    </source>
</evidence>
<dbReference type="Pfam" id="PF11954">
    <property type="entry name" value="DUF3471"/>
    <property type="match status" value="1"/>
</dbReference>
<name>A0ABP4Z3F5_9MICO</name>
<gene>
    <name evidence="4" type="ORF">GCM10009750_26730</name>
</gene>
<dbReference type="EMBL" id="BAAANK010000007">
    <property type="protein sequence ID" value="GAA1839445.1"/>
    <property type="molecule type" value="Genomic_DNA"/>
</dbReference>
<dbReference type="PANTHER" id="PTHR46825:SF15">
    <property type="entry name" value="BETA-LACTAMASE-RELATED DOMAIN-CONTAINING PROTEIN"/>
    <property type="match status" value="1"/>
</dbReference>
<evidence type="ECO:0000259" key="2">
    <source>
        <dbReference type="Pfam" id="PF00144"/>
    </source>
</evidence>
<feature type="region of interest" description="Disordered" evidence="1">
    <location>
        <begin position="1"/>
        <end position="76"/>
    </location>
</feature>
<feature type="domain" description="Beta-lactamase-related" evidence="2">
    <location>
        <begin position="154"/>
        <end position="473"/>
    </location>
</feature>
<dbReference type="Gene3D" id="3.40.710.10">
    <property type="entry name" value="DD-peptidase/beta-lactamase superfamily"/>
    <property type="match status" value="1"/>
</dbReference>
<keyword evidence="5" id="KW-1185">Reference proteome</keyword>
<dbReference type="InterPro" id="IPR050491">
    <property type="entry name" value="AmpC-like"/>
</dbReference>
<feature type="domain" description="Peptidase S12 Pab87-related C-terminal" evidence="3">
    <location>
        <begin position="522"/>
        <end position="608"/>
    </location>
</feature>
<reference evidence="5" key="1">
    <citation type="journal article" date="2019" name="Int. J. Syst. Evol. Microbiol.">
        <title>The Global Catalogue of Microorganisms (GCM) 10K type strain sequencing project: providing services to taxonomists for standard genome sequencing and annotation.</title>
        <authorList>
            <consortium name="The Broad Institute Genomics Platform"/>
            <consortium name="The Broad Institute Genome Sequencing Center for Infectious Disease"/>
            <person name="Wu L."/>
            <person name="Ma J."/>
        </authorList>
    </citation>
    <scope>NUCLEOTIDE SEQUENCE [LARGE SCALE GENOMIC DNA]</scope>
    <source>
        <strain evidence="5">JCM 14323</strain>
    </source>
</reference>
<dbReference type="InterPro" id="IPR001466">
    <property type="entry name" value="Beta-lactam-related"/>
</dbReference>
<evidence type="ECO:0000313" key="4">
    <source>
        <dbReference type="EMBL" id="GAA1839445.1"/>
    </source>
</evidence>
<accession>A0ABP4Z3F5</accession>
<feature type="region of interest" description="Disordered" evidence="1">
    <location>
        <begin position="121"/>
        <end position="144"/>
    </location>
</feature>
<comment type="caution">
    <text evidence="4">The sequence shown here is derived from an EMBL/GenBank/DDBJ whole genome shotgun (WGS) entry which is preliminary data.</text>
</comment>
<proteinExistence type="predicted"/>
<dbReference type="InterPro" id="IPR012338">
    <property type="entry name" value="Beta-lactam/transpept-like"/>
</dbReference>
<dbReference type="Gene3D" id="2.40.128.600">
    <property type="match status" value="1"/>
</dbReference>
<dbReference type="SUPFAM" id="SSF56601">
    <property type="entry name" value="beta-lactamase/transpeptidase-like"/>
    <property type="match status" value="1"/>
</dbReference>
<dbReference type="InterPro" id="IPR021860">
    <property type="entry name" value="Peptidase_S12_Pab87-rel_C"/>
</dbReference>
<evidence type="ECO:0000256" key="1">
    <source>
        <dbReference type="SAM" id="MobiDB-lite"/>
    </source>
</evidence>
<dbReference type="Pfam" id="PF00144">
    <property type="entry name" value="Beta-lactamase"/>
    <property type="match status" value="1"/>
</dbReference>
<keyword evidence="4" id="KW-0378">Hydrolase</keyword>
<sequence>MVASATEWRPFASAPQRRVEQEAGGGRQVAGGRRREAGGGRQEAGGRWQEARRQGARGRGSLRAAPNGGRRTTADADTLAGVSPWGRVHMSRRRARSLAAAVSIAAIAVALAACAPEPEPYAPRVSADGPPPGDAVEGAEGGLDGALESLTGDIEAILEESGVPGAAVAVVRGEELLYAEGFGVREVGEEGAVDESTVFQIASMSKPIAATVVASQLGDELTWDTPAAQHLPGFGLADPWVAEHVTVGDLFSHRSGLPMAAGDSLEDIGYDRDYVLDHLDQLPLDPFRTTYHYANFGLTAGAEAVANAVGTEWEELSEQALYEPLGMDSTSSRSEDFLDEENRATLHALEDGRFQPLYERDADAQTPAGGVSSNVLDLAKWMSLLLGEGTFSGEELVTPAELLPALSPEIVSSPAGAPDLRAGFYGYGFNTGTDPTGHTTASHSGAFCLGAATNFQIVPSLGLGVVALTNGGPIGVPEAIVSTFLDRVQFGEVHRDWLSDYGQAFAHYYEPAGDLSGEEQPSDAAAPGPLDAYAGTWMNPYYGDAVVEVQGDALVARLGPDGGYELALEPWDGDEFAFVPTGENAPWGSKSSATFAIGGGGAETMRLQFFDTNGLGTWTR</sequence>
<dbReference type="Proteomes" id="UP001501746">
    <property type="component" value="Unassembled WGS sequence"/>
</dbReference>
<dbReference type="GO" id="GO:0016787">
    <property type="term" value="F:hydrolase activity"/>
    <property type="evidence" value="ECO:0007669"/>
    <property type="project" value="UniProtKB-KW"/>
</dbReference>
<dbReference type="PANTHER" id="PTHR46825">
    <property type="entry name" value="D-ALANYL-D-ALANINE-CARBOXYPEPTIDASE/ENDOPEPTIDASE AMPH"/>
    <property type="match status" value="1"/>
</dbReference>
<organism evidence="4 5">
    <name type="scientific">Agromyces salentinus</name>
    <dbReference type="NCBI Taxonomy" id="269421"/>
    <lineage>
        <taxon>Bacteria</taxon>
        <taxon>Bacillati</taxon>
        <taxon>Actinomycetota</taxon>
        <taxon>Actinomycetes</taxon>
        <taxon>Micrococcales</taxon>
        <taxon>Microbacteriaceae</taxon>
        <taxon>Agromyces</taxon>
    </lineage>
</organism>